<proteinExistence type="predicted"/>
<evidence type="ECO:0000313" key="1">
    <source>
        <dbReference type="EMBL" id="OIQ69604.1"/>
    </source>
</evidence>
<dbReference type="AlphaFoldDB" id="A0A1J5PPU2"/>
<name>A0A1J5PPU2_9ZZZZ</name>
<gene>
    <name evidence="1" type="ORF">GALL_487940</name>
</gene>
<dbReference type="EMBL" id="MLJW01004634">
    <property type="protein sequence ID" value="OIQ69604.1"/>
    <property type="molecule type" value="Genomic_DNA"/>
</dbReference>
<organism evidence="1">
    <name type="scientific">mine drainage metagenome</name>
    <dbReference type="NCBI Taxonomy" id="410659"/>
    <lineage>
        <taxon>unclassified sequences</taxon>
        <taxon>metagenomes</taxon>
        <taxon>ecological metagenomes</taxon>
    </lineage>
</organism>
<accession>A0A1J5PPU2</accession>
<sequence length="154" mass="16117">MQGNQSEQFIGQLSALLRHAAHKGVARQLGVRQVVSGNALAKCLAVGANAADRNAAKAGAVITFFTADQQTFARLTLGAPVSACHLERGVGRLRAGIGEKHIVQPGRGQFLELVGQCERQRVTVLESRGVVERGQLLGSGFGDFTAAMAQTAAP</sequence>
<protein>
    <submittedName>
        <fullName evidence="1">Uncharacterized protein</fullName>
    </submittedName>
</protein>
<comment type="caution">
    <text evidence="1">The sequence shown here is derived from an EMBL/GenBank/DDBJ whole genome shotgun (WGS) entry which is preliminary data.</text>
</comment>
<reference evidence="1" key="1">
    <citation type="submission" date="2016-10" db="EMBL/GenBank/DDBJ databases">
        <title>Sequence of Gallionella enrichment culture.</title>
        <authorList>
            <person name="Poehlein A."/>
            <person name="Muehling M."/>
            <person name="Daniel R."/>
        </authorList>
    </citation>
    <scope>NUCLEOTIDE SEQUENCE</scope>
</reference>